<evidence type="ECO:0000259" key="7">
    <source>
        <dbReference type="Pfam" id="PF01494"/>
    </source>
</evidence>
<dbReference type="Proteomes" id="UP000434172">
    <property type="component" value="Unassembled WGS sequence"/>
</dbReference>
<dbReference type="GO" id="GO:0004497">
    <property type="term" value="F:monooxygenase activity"/>
    <property type="evidence" value="ECO:0007669"/>
    <property type="project" value="UniProtKB-KW"/>
</dbReference>
<dbReference type="Pfam" id="PF01494">
    <property type="entry name" value="FAD_binding_3"/>
    <property type="match status" value="1"/>
</dbReference>
<dbReference type="PANTHER" id="PTHR13789">
    <property type="entry name" value="MONOOXYGENASE"/>
    <property type="match status" value="1"/>
</dbReference>
<dbReference type="SUPFAM" id="SSF54373">
    <property type="entry name" value="FAD-linked reductases, C-terminal domain"/>
    <property type="match status" value="1"/>
</dbReference>
<dbReference type="InterPro" id="IPR002938">
    <property type="entry name" value="FAD-bd"/>
</dbReference>
<dbReference type="Gene3D" id="3.50.50.60">
    <property type="entry name" value="FAD/NAD(P)-binding domain"/>
    <property type="match status" value="1"/>
</dbReference>
<evidence type="ECO:0000256" key="1">
    <source>
        <dbReference type="ARBA" id="ARBA00007992"/>
    </source>
</evidence>
<keyword evidence="6" id="KW-1133">Transmembrane helix</keyword>
<name>A0A8H3WJQ6_9PEZI</name>
<evidence type="ECO:0000256" key="2">
    <source>
        <dbReference type="ARBA" id="ARBA00022630"/>
    </source>
</evidence>
<keyword evidence="6" id="KW-0812">Transmembrane</keyword>
<keyword evidence="2" id="KW-0285">Flavoprotein</keyword>
<dbReference type="InterPro" id="IPR036188">
    <property type="entry name" value="FAD/NAD-bd_sf"/>
</dbReference>
<dbReference type="PANTHER" id="PTHR13789:SF236">
    <property type="entry name" value="MONOOXYGENASE, PUTATIVE (AFU_ORTHOLOGUE AFUA_6G12060)-RELATED"/>
    <property type="match status" value="1"/>
</dbReference>
<dbReference type="PRINTS" id="PR00420">
    <property type="entry name" value="RNGMNOXGNASE"/>
</dbReference>
<evidence type="ECO:0000256" key="4">
    <source>
        <dbReference type="ARBA" id="ARBA00023002"/>
    </source>
</evidence>
<evidence type="ECO:0000313" key="8">
    <source>
        <dbReference type="EMBL" id="KAF0328454.1"/>
    </source>
</evidence>
<keyword evidence="9" id="KW-1185">Reference proteome</keyword>
<accession>A0A8H3WJQ6</accession>
<keyword evidence="3" id="KW-0274">FAD</keyword>
<proteinExistence type="inferred from homology"/>
<feature type="domain" description="FAD-binding" evidence="7">
    <location>
        <begin position="23"/>
        <end position="338"/>
    </location>
</feature>
<sequence length="459" mass="50981">MGSLTNKFATADIIRREPSSGLSILVVGGGIAGLGFAIEGYRKGHDIRIIDRRANFDDYGDIIGIGDSVVHTLKQWPGFLEACYQTPFPRSYDAYRFDGSKIGKLGEGLGMSRSEFHSLLHQYALHIGIPIRYGAKAVDYFETEDEAGVELEDGERISADIAVAADGIGSRSWRLIAGTKEQPISSGFALFRSTFPVELALKSPLVAEAIGNIECVSRLFFGSGAHLVMGKTPKDMIWMLTHKDDGNAQEDWAKPADPEDALPYVEGWAPWIQEIIKMTPKDGVVDFKLMWRNPRERWVSPKARVIQIGDAAHTFLPTSASGATMALEDAFSLAALLHRSGKANAPLALRIQNKLRFERVTCAQKMGFKNRENFHNTDWDTVAKNPSSILKQVDRWVSEHNPEQYAYDSYDKCSAHILSGKPFQNTNTPPGHTFKPWTVDELLAYAERGERITDDGDWS</sequence>
<dbReference type="InterPro" id="IPR050493">
    <property type="entry name" value="FAD-dep_Monooxygenase_BioMet"/>
</dbReference>
<dbReference type="SUPFAM" id="SSF51905">
    <property type="entry name" value="FAD/NAD(P)-binding domain"/>
    <property type="match status" value="1"/>
</dbReference>
<organism evidence="8 9">
    <name type="scientific">Colletotrichum asianum</name>
    <dbReference type="NCBI Taxonomy" id="702518"/>
    <lineage>
        <taxon>Eukaryota</taxon>
        <taxon>Fungi</taxon>
        <taxon>Dikarya</taxon>
        <taxon>Ascomycota</taxon>
        <taxon>Pezizomycotina</taxon>
        <taxon>Sordariomycetes</taxon>
        <taxon>Hypocreomycetidae</taxon>
        <taxon>Glomerellales</taxon>
        <taxon>Glomerellaceae</taxon>
        <taxon>Colletotrichum</taxon>
        <taxon>Colletotrichum gloeosporioides species complex</taxon>
    </lineage>
</organism>
<comment type="similarity">
    <text evidence="1">Belongs to the paxM FAD-dependent monooxygenase family.</text>
</comment>
<dbReference type="OrthoDB" id="16820at2759"/>
<protein>
    <submittedName>
        <fullName evidence="8">FAD binding domain protein</fullName>
    </submittedName>
</protein>
<comment type="caution">
    <text evidence="8">The sequence shown here is derived from an EMBL/GenBank/DDBJ whole genome shotgun (WGS) entry which is preliminary data.</text>
</comment>
<evidence type="ECO:0000313" key="9">
    <source>
        <dbReference type="Proteomes" id="UP000434172"/>
    </source>
</evidence>
<evidence type="ECO:0000256" key="3">
    <source>
        <dbReference type="ARBA" id="ARBA00022827"/>
    </source>
</evidence>
<keyword evidence="6" id="KW-0472">Membrane</keyword>
<gene>
    <name evidence="8" type="ORF">GQ607_004250</name>
</gene>
<feature type="transmembrane region" description="Helical" evidence="6">
    <location>
        <begin position="20"/>
        <end position="38"/>
    </location>
</feature>
<dbReference type="AlphaFoldDB" id="A0A8H3WJQ6"/>
<reference evidence="8 9" key="1">
    <citation type="submission" date="2019-12" db="EMBL/GenBank/DDBJ databases">
        <title>A genome sequence resource for the geographically widespread anthracnose pathogen Colletotrichum asianum.</title>
        <authorList>
            <person name="Meng Y."/>
        </authorList>
    </citation>
    <scope>NUCLEOTIDE SEQUENCE [LARGE SCALE GENOMIC DNA]</scope>
    <source>
        <strain evidence="8 9">ICMP 18580</strain>
    </source>
</reference>
<evidence type="ECO:0000256" key="5">
    <source>
        <dbReference type="ARBA" id="ARBA00023033"/>
    </source>
</evidence>
<dbReference type="EMBL" id="WOWK01000017">
    <property type="protein sequence ID" value="KAF0328454.1"/>
    <property type="molecule type" value="Genomic_DNA"/>
</dbReference>
<keyword evidence="4" id="KW-0560">Oxidoreductase</keyword>
<evidence type="ECO:0000256" key="6">
    <source>
        <dbReference type="SAM" id="Phobius"/>
    </source>
</evidence>
<dbReference type="GO" id="GO:0071949">
    <property type="term" value="F:FAD binding"/>
    <property type="evidence" value="ECO:0007669"/>
    <property type="project" value="InterPro"/>
</dbReference>
<keyword evidence="5" id="KW-0503">Monooxygenase</keyword>